<keyword evidence="6" id="KW-1185">Reference proteome</keyword>
<reference evidence="6" key="1">
    <citation type="journal article" date="2017" name="Front. Plant Sci.">
        <title>Climate Clever Clovers: New Paradigm to Reduce the Environmental Footprint of Ruminants by Breeding Low Methanogenic Forages Utilizing Haplotype Variation.</title>
        <authorList>
            <person name="Kaur P."/>
            <person name="Appels R."/>
            <person name="Bayer P.E."/>
            <person name="Keeble-Gagnere G."/>
            <person name="Wang J."/>
            <person name="Hirakawa H."/>
            <person name="Shirasawa K."/>
            <person name="Vercoe P."/>
            <person name="Stefanova K."/>
            <person name="Durmic Z."/>
            <person name="Nichols P."/>
            <person name="Revell C."/>
            <person name="Isobe S.N."/>
            <person name="Edwards D."/>
            <person name="Erskine W."/>
        </authorList>
    </citation>
    <scope>NUCLEOTIDE SEQUENCE [LARGE SCALE GENOMIC DNA]</scope>
    <source>
        <strain evidence="6">cv. Daliak</strain>
    </source>
</reference>
<evidence type="ECO:0000256" key="4">
    <source>
        <dbReference type="ARBA" id="ARBA00022927"/>
    </source>
</evidence>
<keyword evidence="2" id="KW-0813">Transport</keyword>
<evidence type="ECO:0000256" key="2">
    <source>
        <dbReference type="ARBA" id="ARBA00022448"/>
    </source>
</evidence>
<evidence type="ECO:0000256" key="3">
    <source>
        <dbReference type="ARBA" id="ARBA00022737"/>
    </source>
</evidence>
<dbReference type="Gene3D" id="1.25.10.10">
    <property type="entry name" value="Leucine-rich Repeat Variant"/>
    <property type="match status" value="1"/>
</dbReference>
<evidence type="ECO:0000256" key="1">
    <source>
        <dbReference type="ARBA" id="ARBA00010394"/>
    </source>
</evidence>
<gene>
    <name evidence="5" type="ORF">TSUD_172400</name>
</gene>
<dbReference type="EMBL" id="DF973265">
    <property type="protein sequence ID" value="GAU23212.1"/>
    <property type="molecule type" value="Genomic_DNA"/>
</dbReference>
<proteinExistence type="inferred from homology"/>
<name>A0A2Z6MCJ1_TRISU</name>
<dbReference type="InterPro" id="IPR016024">
    <property type="entry name" value="ARM-type_fold"/>
</dbReference>
<evidence type="ECO:0000313" key="6">
    <source>
        <dbReference type="Proteomes" id="UP000242715"/>
    </source>
</evidence>
<dbReference type="Pfam" id="PF00514">
    <property type="entry name" value="Arm"/>
    <property type="match status" value="1"/>
</dbReference>
<keyword evidence="3" id="KW-0677">Repeat</keyword>
<sequence>MVRKYALRIISNITAGSPHQIEAVLQRNIVGRLIRLLQNIESDINIINEGVWAISNDILCSYSHNVSDHGIVTSCLETIEGMDEEISNKAVHIYFTYLYADDIEVVGEDIPNAFNLDIPPYVPYGGFNFDDIEEDDIEDIPNALNLHIPPYVSH</sequence>
<evidence type="ECO:0000313" key="5">
    <source>
        <dbReference type="EMBL" id="GAU23212.1"/>
    </source>
</evidence>
<organism evidence="5 6">
    <name type="scientific">Trifolium subterraneum</name>
    <name type="common">Subterranean clover</name>
    <dbReference type="NCBI Taxonomy" id="3900"/>
    <lineage>
        <taxon>Eukaryota</taxon>
        <taxon>Viridiplantae</taxon>
        <taxon>Streptophyta</taxon>
        <taxon>Embryophyta</taxon>
        <taxon>Tracheophyta</taxon>
        <taxon>Spermatophyta</taxon>
        <taxon>Magnoliopsida</taxon>
        <taxon>eudicotyledons</taxon>
        <taxon>Gunneridae</taxon>
        <taxon>Pentapetalae</taxon>
        <taxon>rosids</taxon>
        <taxon>fabids</taxon>
        <taxon>Fabales</taxon>
        <taxon>Fabaceae</taxon>
        <taxon>Papilionoideae</taxon>
        <taxon>50 kb inversion clade</taxon>
        <taxon>NPAAA clade</taxon>
        <taxon>Hologalegina</taxon>
        <taxon>IRL clade</taxon>
        <taxon>Trifolieae</taxon>
        <taxon>Trifolium</taxon>
    </lineage>
</organism>
<protein>
    <submittedName>
        <fullName evidence="5">Uncharacterized protein</fullName>
    </submittedName>
</protein>
<dbReference type="GO" id="GO:0015031">
    <property type="term" value="P:protein transport"/>
    <property type="evidence" value="ECO:0007669"/>
    <property type="project" value="UniProtKB-KW"/>
</dbReference>
<keyword evidence="4" id="KW-0653">Protein transport</keyword>
<dbReference type="AlphaFoldDB" id="A0A2Z6MCJ1"/>
<dbReference type="InterPro" id="IPR011989">
    <property type="entry name" value="ARM-like"/>
</dbReference>
<comment type="similarity">
    <text evidence="1">Belongs to the importin alpha family.</text>
</comment>
<dbReference type="PANTHER" id="PTHR23316">
    <property type="entry name" value="IMPORTIN ALPHA"/>
    <property type="match status" value="1"/>
</dbReference>
<accession>A0A2Z6MCJ1</accession>
<dbReference type="SUPFAM" id="SSF48371">
    <property type="entry name" value="ARM repeat"/>
    <property type="match status" value="1"/>
</dbReference>
<dbReference type="InterPro" id="IPR000225">
    <property type="entry name" value="Armadillo"/>
</dbReference>
<dbReference type="Proteomes" id="UP000242715">
    <property type="component" value="Unassembled WGS sequence"/>
</dbReference>